<gene>
    <name evidence="3" type="ORF">NCTC13316_01137</name>
</gene>
<feature type="domain" description="Peptidase M12B" evidence="2">
    <location>
        <begin position="306"/>
        <end position="416"/>
    </location>
</feature>
<dbReference type="OrthoDB" id="5242130at2"/>
<dbReference type="GO" id="GO:0004222">
    <property type="term" value="F:metalloendopeptidase activity"/>
    <property type="evidence" value="ECO:0007669"/>
    <property type="project" value="InterPro"/>
</dbReference>
<name>A0A378JJ03_9GAMM</name>
<organism evidence="3 4">
    <name type="scientific">Legionella busanensis</name>
    <dbReference type="NCBI Taxonomy" id="190655"/>
    <lineage>
        <taxon>Bacteria</taxon>
        <taxon>Pseudomonadati</taxon>
        <taxon>Pseudomonadota</taxon>
        <taxon>Gammaproteobacteria</taxon>
        <taxon>Legionellales</taxon>
        <taxon>Legionellaceae</taxon>
        <taxon>Legionella</taxon>
    </lineage>
</organism>
<protein>
    <submittedName>
        <fullName evidence="3">Ser-Thr-rich glycosyl-phosphatidyl-inositol-anchored membrane family</fullName>
    </submittedName>
</protein>
<sequence>MTRTPISALLLLSFSNLLAADQPPNRIIYPVTQEIKNVSHNQFHFSSNQYRVVEIDLKRLYSELEAVPNRNNIKKEPPTLIKLPHPDGTIHSYQVVVNTTMHPKLAAEFPEIRTFDGYSVDNPSELVKFDLTPLGFHAMILVPNQNAIFIDPIDQGNVQDYVVYYKNDLINTKPNKCHVPGSNSAIGLTQPNNFARFASCELRKYRLAMAATAQYTAFYGSVPAALAGEVTTLNRVNGIYERDIAITMELIPNNAQIIYTNPAAQPYTSGNTEALLEENQSNVDAVIGSANYDIGHVVDASTGNNGLAALRSVCNGAEKAMGATTFSKPIGDPFDVDYVAHEIGHQFGGNHTQNNPCNRNDPTAVEPGSGSTIMGYAGICAPNVQKNSDSYFHGINLQEIGNFISSPEHTCAVKTPIPPEPTIRSVPPIVIPANTPFALRAAAKSNSGSTLTYTWEQMDNEISPQPPRSDSPGGPNFRSFPPNLSSIRFLPNLISLAKNGPFTWEVLPSVSRIMHFRVSVRNNTPGGSCNAYRNTTVTVDAAAGPFLITYPSAPGIQLTGDTMQLVTWQVANTNEPPINAGFVNILLSTDGGSSYPYVIATNVPNNGSALIHLPAVNTTKARLMIIASNGSFFNISANNFSISSLALHLTQAERNPMNLREAFIYYKGFTPNPSLGYQLNGLPGAILTLDTIYKRFVVSNISTPRKVSVSITLTSGSKTVTSNAIIIPSIL</sequence>
<dbReference type="RefSeq" id="WP_115330709.1">
    <property type="nucleotide sequence ID" value="NZ_CAAAHP010000001.1"/>
</dbReference>
<dbReference type="EMBL" id="UGOD01000001">
    <property type="protein sequence ID" value="STX51047.1"/>
    <property type="molecule type" value="Genomic_DNA"/>
</dbReference>
<feature type="chain" id="PRO_5016987445" evidence="1">
    <location>
        <begin position="20"/>
        <end position="731"/>
    </location>
</feature>
<accession>A0A378JJ03</accession>
<feature type="signal peptide" evidence="1">
    <location>
        <begin position="1"/>
        <end position="19"/>
    </location>
</feature>
<dbReference type="GO" id="GO:0006508">
    <property type="term" value="P:proteolysis"/>
    <property type="evidence" value="ECO:0007669"/>
    <property type="project" value="InterPro"/>
</dbReference>
<dbReference type="Pfam" id="PF13583">
    <property type="entry name" value="Reprolysin_4"/>
    <property type="match status" value="1"/>
</dbReference>
<proteinExistence type="predicted"/>
<dbReference type="Gene3D" id="3.40.390.10">
    <property type="entry name" value="Collagenase (Catalytic Domain)"/>
    <property type="match status" value="1"/>
</dbReference>
<dbReference type="InterPro" id="IPR024079">
    <property type="entry name" value="MetalloPept_cat_dom_sf"/>
</dbReference>
<dbReference type="InterPro" id="IPR001590">
    <property type="entry name" value="Peptidase_M12B"/>
</dbReference>
<dbReference type="PROSITE" id="PS50215">
    <property type="entry name" value="ADAM_MEPRO"/>
    <property type="match status" value="1"/>
</dbReference>
<dbReference type="SUPFAM" id="SSF55486">
    <property type="entry name" value="Metalloproteases ('zincins'), catalytic domain"/>
    <property type="match status" value="1"/>
</dbReference>
<reference evidence="3 4" key="1">
    <citation type="submission" date="2018-06" db="EMBL/GenBank/DDBJ databases">
        <authorList>
            <consortium name="Pathogen Informatics"/>
            <person name="Doyle S."/>
        </authorList>
    </citation>
    <scope>NUCLEOTIDE SEQUENCE [LARGE SCALE GENOMIC DNA]</scope>
    <source>
        <strain evidence="3 4">NCTC13316</strain>
    </source>
</reference>
<keyword evidence="1" id="KW-0732">Signal</keyword>
<evidence type="ECO:0000256" key="1">
    <source>
        <dbReference type="SAM" id="SignalP"/>
    </source>
</evidence>
<dbReference type="Proteomes" id="UP000254794">
    <property type="component" value="Unassembled WGS sequence"/>
</dbReference>
<keyword evidence="4" id="KW-1185">Reference proteome</keyword>
<evidence type="ECO:0000313" key="4">
    <source>
        <dbReference type="Proteomes" id="UP000254794"/>
    </source>
</evidence>
<evidence type="ECO:0000259" key="2">
    <source>
        <dbReference type="PROSITE" id="PS50215"/>
    </source>
</evidence>
<dbReference type="AlphaFoldDB" id="A0A378JJ03"/>
<evidence type="ECO:0000313" key="3">
    <source>
        <dbReference type="EMBL" id="STX51047.1"/>
    </source>
</evidence>